<dbReference type="InterPro" id="IPR028082">
    <property type="entry name" value="Peripla_BP_I"/>
</dbReference>
<dbReference type="SMART" id="SM00354">
    <property type="entry name" value="HTH_LACI"/>
    <property type="match status" value="1"/>
</dbReference>
<name>A0A1N6JTM1_9BURK</name>
<dbReference type="CDD" id="cd01575">
    <property type="entry name" value="PBP1_GntR"/>
    <property type="match status" value="1"/>
</dbReference>
<reference evidence="6 7" key="1">
    <citation type="submission" date="2016-11" db="EMBL/GenBank/DDBJ databases">
        <authorList>
            <person name="Jaros S."/>
            <person name="Januszkiewicz K."/>
            <person name="Wedrychowicz H."/>
        </authorList>
    </citation>
    <scope>NUCLEOTIDE SEQUENCE [LARGE SCALE GENOMIC DNA]</scope>
    <source>
        <strain evidence="6 7">GAS86</strain>
    </source>
</reference>
<evidence type="ECO:0000256" key="2">
    <source>
        <dbReference type="ARBA" id="ARBA00023125"/>
    </source>
</evidence>
<dbReference type="GO" id="GO:0003700">
    <property type="term" value="F:DNA-binding transcription factor activity"/>
    <property type="evidence" value="ECO:0007669"/>
    <property type="project" value="TreeGrafter"/>
</dbReference>
<dbReference type="Gene3D" id="3.40.50.2300">
    <property type="match status" value="2"/>
</dbReference>
<evidence type="ECO:0000313" key="7">
    <source>
        <dbReference type="Proteomes" id="UP000184693"/>
    </source>
</evidence>
<feature type="domain" description="HTH lacI-type" evidence="5">
    <location>
        <begin position="27"/>
        <end position="81"/>
    </location>
</feature>
<proteinExistence type="predicted"/>
<accession>A0A1N6JTM1</accession>
<dbReference type="EMBL" id="FSRM01000002">
    <property type="protein sequence ID" value="SIO47698.1"/>
    <property type="molecule type" value="Genomic_DNA"/>
</dbReference>
<dbReference type="PANTHER" id="PTHR30146">
    <property type="entry name" value="LACI-RELATED TRANSCRIPTIONAL REPRESSOR"/>
    <property type="match status" value="1"/>
</dbReference>
<evidence type="ECO:0000259" key="5">
    <source>
        <dbReference type="PROSITE" id="PS50932"/>
    </source>
</evidence>
<protein>
    <submittedName>
        <fullName evidence="6">Transcriptional regulator, LacI family</fullName>
    </submittedName>
</protein>
<dbReference type="Pfam" id="PF00356">
    <property type="entry name" value="LacI"/>
    <property type="match status" value="1"/>
</dbReference>
<dbReference type="PANTHER" id="PTHR30146:SF33">
    <property type="entry name" value="TRANSCRIPTIONAL REGULATOR"/>
    <property type="match status" value="1"/>
</dbReference>
<dbReference type="InterPro" id="IPR010982">
    <property type="entry name" value="Lambda_DNA-bd_dom_sf"/>
</dbReference>
<dbReference type="PROSITE" id="PS00356">
    <property type="entry name" value="HTH_LACI_1"/>
    <property type="match status" value="1"/>
</dbReference>
<feature type="region of interest" description="Disordered" evidence="4">
    <location>
        <begin position="1"/>
        <end position="23"/>
    </location>
</feature>
<keyword evidence="1" id="KW-0805">Transcription regulation</keyword>
<dbReference type="CDD" id="cd01392">
    <property type="entry name" value="HTH_LacI"/>
    <property type="match status" value="1"/>
</dbReference>
<dbReference type="Pfam" id="PF13377">
    <property type="entry name" value="Peripla_BP_3"/>
    <property type="match status" value="1"/>
</dbReference>
<dbReference type="InterPro" id="IPR046335">
    <property type="entry name" value="LacI/GalR-like_sensor"/>
</dbReference>
<gene>
    <name evidence="6" type="ORF">SAMN05444168_5024</name>
</gene>
<dbReference type="Gene3D" id="1.10.260.40">
    <property type="entry name" value="lambda repressor-like DNA-binding domains"/>
    <property type="match status" value="1"/>
</dbReference>
<evidence type="ECO:0000256" key="4">
    <source>
        <dbReference type="SAM" id="MobiDB-lite"/>
    </source>
</evidence>
<evidence type="ECO:0000256" key="1">
    <source>
        <dbReference type="ARBA" id="ARBA00023015"/>
    </source>
</evidence>
<keyword evidence="2" id="KW-0238">DNA-binding</keyword>
<dbReference type="AlphaFoldDB" id="A0A1N6JTM1"/>
<keyword evidence="3" id="KW-0804">Transcription</keyword>
<sequence>MSKTPTSLLAPVERSASRRARKNSGRVTLSDLAALVGVTKVTVSRALNTPELVSVDTLERIREAVRQTGYTPDLIAGSLASTRSDLIVALIPAMGGSVFQETVEALTSELAASGYQLLIGQSGYDESREDALLDAVIGRRPAGIVLTGVVHSQSARQKLHASGIPVVETWDLTSEPIDMLVGFSHEQVGKAAAKFLKKRGARRPAVFTPSDRRAQARTKAFLEAFGGAKTSPAIPVVTIESPANLGDGRRALKDLLEKDADIDAVFCGADSLALGVLMEAESQGIAVPGRLRVIGYGDQNFARDTTPPLSTMRIDGTRIGSLAATMLVNRIENGPDSEQMVDVGFNLIERDST</sequence>
<evidence type="ECO:0000313" key="6">
    <source>
        <dbReference type="EMBL" id="SIO47698.1"/>
    </source>
</evidence>
<dbReference type="PROSITE" id="PS50932">
    <property type="entry name" value="HTH_LACI_2"/>
    <property type="match status" value="1"/>
</dbReference>
<organism evidence="6 7">
    <name type="scientific">Paraburkholderia phenazinium</name>
    <dbReference type="NCBI Taxonomy" id="60549"/>
    <lineage>
        <taxon>Bacteria</taxon>
        <taxon>Pseudomonadati</taxon>
        <taxon>Pseudomonadota</taxon>
        <taxon>Betaproteobacteria</taxon>
        <taxon>Burkholderiales</taxon>
        <taxon>Burkholderiaceae</taxon>
        <taxon>Paraburkholderia</taxon>
    </lineage>
</organism>
<dbReference type="InterPro" id="IPR000843">
    <property type="entry name" value="HTH_LacI"/>
</dbReference>
<dbReference type="RefSeq" id="WP_074269271.1">
    <property type="nucleotide sequence ID" value="NZ_FSRM01000002.1"/>
</dbReference>
<evidence type="ECO:0000256" key="3">
    <source>
        <dbReference type="ARBA" id="ARBA00023163"/>
    </source>
</evidence>
<dbReference type="Proteomes" id="UP000184693">
    <property type="component" value="Unassembled WGS sequence"/>
</dbReference>
<dbReference type="SUPFAM" id="SSF53822">
    <property type="entry name" value="Periplasmic binding protein-like I"/>
    <property type="match status" value="1"/>
</dbReference>
<dbReference type="GO" id="GO:0000976">
    <property type="term" value="F:transcription cis-regulatory region binding"/>
    <property type="evidence" value="ECO:0007669"/>
    <property type="project" value="TreeGrafter"/>
</dbReference>
<dbReference type="SUPFAM" id="SSF47413">
    <property type="entry name" value="lambda repressor-like DNA-binding domains"/>
    <property type="match status" value="1"/>
</dbReference>